<reference evidence="3" key="1">
    <citation type="submission" date="2016-11" db="UniProtKB">
        <authorList>
            <consortium name="WormBaseParasite"/>
        </authorList>
    </citation>
    <scope>IDENTIFICATION</scope>
</reference>
<keyword evidence="1" id="KW-1133">Transmembrane helix</keyword>
<keyword evidence="2" id="KW-1185">Reference proteome</keyword>
<dbReference type="Proteomes" id="UP000095283">
    <property type="component" value="Unplaced"/>
</dbReference>
<keyword evidence="1" id="KW-0812">Transmembrane</keyword>
<sequence length="119" mass="13826">MAIVQPHQLSINLNAKQIVVIPSISLDTVTLLGILLLVSFFLFYSNYTGKLHLTIRNFITNPRINVKNLRSVFQINHHERVVAKTLAVSCYLNQEPYHQGHFTYLTLNFRLPIYRDNLF</sequence>
<feature type="transmembrane region" description="Helical" evidence="1">
    <location>
        <begin position="20"/>
        <end position="44"/>
    </location>
</feature>
<keyword evidence="1" id="KW-0472">Membrane</keyword>
<accession>A0A1I7XAB1</accession>
<organism evidence="2 3">
    <name type="scientific">Heterorhabditis bacteriophora</name>
    <name type="common">Entomopathogenic nematode worm</name>
    <dbReference type="NCBI Taxonomy" id="37862"/>
    <lineage>
        <taxon>Eukaryota</taxon>
        <taxon>Metazoa</taxon>
        <taxon>Ecdysozoa</taxon>
        <taxon>Nematoda</taxon>
        <taxon>Chromadorea</taxon>
        <taxon>Rhabditida</taxon>
        <taxon>Rhabditina</taxon>
        <taxon>Rhabditomorpha</taxon>
        <taxon>Strongyloidea</taxon>
        <taxon>Heterorhabditidae</taxon>
        <taxon>Heterorhabditis</taxon>
    </lineage>
</organism>
<evidence type="ECO:0000313" key="2">
    <source>
        <dbReference type="Proteomes" id="UP000095283"/>
    </source>
</evidence>
<dbReference type="WBParaSite" id="Hba_14531">
    <property type="protein sequence ID" value="Hba_14531"/>
    <property type="gene ID" value="Hba_14531"/>
</dbReference>
<evidence type="ECO:0000256" key="1">
    <source>
        <dbReference type="SAM" id="Phobius"/>
    </source>
</evidence>
<dbReference type="AlphaFoldDB" id="A0A1I7XAB1"/>
<name>A0A1I7XAB1_HETBA</name>
<evidence type="ECO:0000313" key="3">
    <source>
        <dbReference type="WBParaSite" id="Hba_14531"/>
    </source>
</evidence>
<protein>
    <submittedName>
        <fullName evidence="3">ATP synthase protein 8</fullName>
    </submittedName>
</protein>
<proteinExistence type="predicted"/>